<name>A0AAW0SDD9_SCYPA</name>
<accession>A0AAW0SDD9</accession>
<proteinExistence type="predicted"/>
<sequence>MPAWPRLLPDWRAAPPTAGKDKGLIGSKAGAGRVWERRPAPPTNIMAGGGCSSQGLLPHCGVKGEVDRR</sequence>
<evidence type="ECO:0000313" key="2">
    <source>
        <dbReference type="EMBL" id="KAK8372717.1"/>
    </source>
</evidence>
<dbReference type="EMBL" id="JARAKH010001634">
    <property type="protein sequence ID" value="KAK8372717.1"/>
    <property type="molecule type" value="Genomic_DNA"/>
</dbReference>
<gene>
    <name evidence="2" type="ORF">O3P69_011008</name>
</gene>
<comment type="caution">
    <text evidence="2">The sequence shown here is derived from an EMBL/GenBank/DDBJ whole genome shotgun (WGS) entry which is preliminary data.</text>
</comment>
<evidence type="ECO:0000256" key="1">
    <source>
        <dbReference type="SAM" id="MobiDB-lite"/>
    </source>
</evidence>
<feature type="region of interest" description="Disordered" evidence="1">
    <location>
        <begin position="1"/>
        <end position="39"/>
    </location>
</feature>
<keyword evidence="3" id="KW-1185">Reference proteome</keyword>
<evidence type="ECO:0000313" key="3">
    <source>
        <dbReference type="Proteomes" id="UP001487740"/>
    </source>
</evidence>
<protein>
    <submittedName>
        <fullName evidence="2">Uncharacterized protein</fullName>
    </submittedName>
</protein>
<dbReference type="AlphaFoldDB" id="A0AAW0SDD9"/>
<dbReference type="Proteomes" id="UP001487740">
    <property type="component" value="Unassembled WGS sequence"/>
</dbReference>
<organism evidence="2 3">
    <name type="scientific">Scylla paramamosain</name>
    <name type="common">Mud crab</name>
    <dbReference type="NCBI Taxonomy" id="85552"/>
    <lineage>
        <taxon>Eukaryota</taxon>
        <taxon>Metazoa</taxon>
        <taxon>Ecdysozoa</taxon>
        <taxon>Arthropoda</taxon>
        <taxon>Crustacea</taxon>
        <taxon>Multicrustacea</taxon>
        <taxon>Malacostraca</taxon>
        <taxon>Eumalacostraca</taxon>
        <taxon>Eucarida</taxon>
        <taxon>Decapoda</taxon>
        <taxon>Pleocyemata</taxon>
        <taxon>Brachyura</taxon>
        <taxon>Eubrachyura</taxon>
        <taxon>Portunoidea</taxon>
        <taxon>Portunidae</taxon>
        <taxon>Portuninae</taxon>
        <taxon>Scylla</taxon>
    </lineage>
</organism>
<reference evidence="2 3" key="1">
    <citation type="submission" date="2023-03" db="EMBL/GenBank/DDBJ databases">
        <title>High-quality genome of Scylla paramamosain provides insights in environmental adaptation.</title>
        <authorList>
            <person name="Zhang L."/>
        </authorList>
    </citation>
    <scope>NUCLEOTIDE SEQUENCE [LARGE SCALE GENOMIC DNA]</scope>
    <source>
        <strain evidence="2">LZ_2023a</strain>
        <tissue evidence="2">Muscle</tissue>
    </source>
</reference>